<dbReference type="EMBL" id="JAINUF010000013">
    <property type="protein sequence ID" value="KAJ8343994.1"/>
    <property type="molecule type" value="Genomic_DNA"/>
</dbReference>
<feature type="compositionally biased region" description="Polar residues" evidence="1">
    <location>
        <begin position="147"/>
        <end position="158"/>
    </location>
</feature>
<evidence type="ECO:0000313" key="3">
    <source>
        <dbReference type="Proteomes" id="UP001152622"/>
    </source>
</evidence>
<proteinExistence type="predicted"/>
<sequence length="166" mass="18183">MLVERPALWCRVLEGISRAGESRGPHCTLGRGSALRVGGEGEHGHCRLHKNHKMCQGKVAIAERGVGIKGPGNATVTSDVGFTVRRLLFTRDKRERTAKGREGSSSSCGRASHPSARLVSCLDKLVETRQLRADIHHLPRPLPDPTQLRQQRRSSTFQGGVYTAED</sequence>
<gene>
    <name evidence="2" type="ORF">SKAU_G00313230</name>
</gene>
<reference evidence="2" key="1">
    <citation type="journal article" date="2023" name="Science">
        <title>Genome structures resolve the early diversification of teleost fishes.</title>
        <authorList>
            <person name="Parey E."/>
            <person name="Louis A."/>
            <person name="Montfort J."/>
            <person name="Bouchez O."/>
            <person name="Roques C."/>
            <person name="Iampietro C."/>
            <person name="Lluch J."/>
            <person name="Castinel A."/>
            <person name="Donnadieu C."/>
            <person name="Desvignes T."/>
            <person name="Floi Bucao C."/>
            <person name="Jouanno E."/>
            <person name="Wen M."/>
            <person name="Mejri S."/>
            <person name="Dirks R."/>
            <person name="Jansen H."/>
            <person name="Henkel C."/>
            <person name="Chen W.J."/>
            <person name="Zahm M."/>
            <person name="Cabau C."/>
            <person name="Klopp C."/>
            <person name="Thompson A.W."/>
            <person name="Robinson-Rechavi M."/>
            <person name="Braasch I."/>
            <person name="Lecointre G."/>
            <person name="Bobe J."/>
            <person name="Postlethwait J.H."/>
            <person name="Berthelot C."/>
            <person name="Roest Crollius H."/>
            <person name="Guiguen Y."/>
        </authorList>
    </citation>
    <scope>NUCLEOTIDE SEQUENCE</scope>
    <source>
        <strain evidence="2">WJC10195</strain>
    </source>
</reference>
<comment type="caution">
    <text evidence="2">The sequence shown here is derived from an EMBL/GenBank/DDBJ whole genome shotgun (WGS) entry which is preliminary data.</text>
</comment>
<evidence type="ECO:0000313" key="2">
    <source>
        <dbReference type="EMBL" id="KAJ8343994.1"/>
    </source>
</evidence>
<keyword evidence="3" id="KW-1185">Reference proteome</keyword>
<protein>
    <submittedName>
        <fullName evidence="2">Uncharacterized protein</fullName>
    </submittedName>
</protein>
<dbReference type="Proteomes" id="UP001152622">
    <property type="component" value="Chromosome 13"/>
</dbReference>
<feature type="region of interest" description="Disordered" evidence="1">
    <location>
        <begin position="93"/>
        <end position="113"/>
    </location>
</feature>
<feature type="region of interest" description="Disordered" evidence="1">
    <location>
        <begin position="137"/>
        <end position="166"/>
    </location>
</feature>
<accession>A0A9Q1ESA4</accession>
<name>A0A9Q1ESA4_SYNKA</name>
<evidence type="ECO:0000256" key="1">
    <source>
        <dbReference type="SAM" id="MobiDB-lite"/>
    </source>
</evidence>
<feature type="compositionally biased region" description="Basic and acidic residues" evidence="1">
    <location>
        <begin position="93"/>
        <end position="102"/>
    </location>
</feature>
<dbReference type="AlphaFoldDB" id="A0A9Q1ESA4"/>
<organism evidence="2 3">
    <name type="scientific">Synaphobranchus kaupii</name>
    <name type="common">Kaup's arrowtooth eel</name>
    <dbReference type="NCBI Taxonomy" id="118154"/>
    <lineage>
        <taxon>Eukaryota</taxon>
        <taxon>Metazoa</taxon>
        <taxon>Chordata</taxon>
        <taxon>Craniata</taxon>
        <taxon>Vertebrata</taxon>
        <taxon>Euteleostomi</taxon>
        <taxon>Actinopterygii</taxon>
        <taxon>Neopterygii</taxon>
        <taxon>Teleostei</taxon>
        <taxon>Anguilliformes</taxon>
        <taxon>Synaphobranchidae</taxon>
        <taxon>Synaphobranchus</taxon>
    </lineage>
</organism>